<feature type="transmembrane region" description="Helical" evidence="11">
    <location>
        <begin position="35"/>
        <end position="52"/>
    </location>
</feature>
<evidence type="ECO:0000313" key="14">
    <source>
        <dbReference type="Proteomes" id="UP000178435"/>
    </source>
</evidence>
<keyword evidence="8 11" id="KW-1133">Transmembrane helix</keyword>
<feature type="binding site" evidence="11">
    <location>
        <position position="207"/>
    </location>
    <ligand>
        <name>Zn(2+)</name>
        <dbReference type="ChEBI" id="CHEBI:29105"/>
        <note>catalytic</note>
    </ligand>
</feature>
<evidence type="ECO:0000256" key="11">
    <source>
        <dbReference type="HAMAP-Rule" id="MF_00188"/>
    </source>
</evidence>
<gene>
    <name evidence="11" type="primary">htpX</name>
    <name evidence="13" type="ORF">A2149_00835</name>
</gene>
<feature type="binding site" evidence="11">
    <location>
        <position position="139"/>
    </location>
    <ligand>
        <name>Zn(2+)</name>
        <dbReference type="ChEBI" id="CHEBI:29105"/>
        <note>catalytic</note>
    </ligand>
</feature>
<dbReference type="Pfam" id="PF01435">
    <property type="entry name" value="Peptidase_M48"/>
    <property type="match status" value="1"/>
</dbReference>
<keyword evidence="7 11" id="KW-0862">Zinc</keyword>
<dbReference type="InterPro" id="IPR001915">
    <property type="entry name" value="Peptidase_M48"/>
</dbReference>
<dbReference type="AlphaFoldDB" id="A0A1F7S003"/>
<evidence type="ECO:0000313" key="13">
    <source>
        <dbReference type="EMBL" id="OGL46437.1"/>
    </source>
</evidence>
<keyword evidence="3 11" id="KW-0645">Protease</keyword>
<dbReference type="GO" id="GO:0006508">
    <property type="term" value="P:proteolysis"/>
    <property type="evidence" value="ECO:0007669"/>
    <property type="project" value="UniProtKB-KW"/>
</dbReference>
<dbReference type="Proteomes" id="UP000178435">
    <property type="component" value="Unassembled WGS sequence"/>
</dbReference>
<dbReference type="EMBL" id="MGDF01000047">
    <property type="protein sequence ID" value="OGL46437.1"/>
    <property type="molecule type" value="Genomic_DNA"/>
</dbReference>
<feature type="transmembrane region" description="Helical" evidence="11">
    <location>
        <begin position="145"/>
        <end position="162"/>
    </location>
</feature>
<dbReference type="GO" id="GO:0008270">
    <property type="term" value="F:zinc ion binding"/>
    <property type="evidence" value="ECO:0007669"/>
    <property type="project" value="UniProtKB-UniRule"/>
</dbReference>
<dbReference type="EC" id="3.4.24.-" evidence="11"/>
<comment type="caution">
    <text evidence="13">The sequence shown here is derived from an EMBL/GenBank/DDBJ whole genome shotgun (WGS) entry which is preliminary data.</text>
</comment>
<keyword evidence="5 11" id="KW-0479">Metal-binding</keyword>
<evidence type="ECO:0000256" key="4">
    <source>
        <dbReference type="ARBA" id="ARBA00022692"/>
    </source>
</evidence>
<proteinExistence type="inferred from homology"/>
<evidence type="ECO:0000256" key="8">
    <source>
        <dbReference type="ARBA" id="ARBA00022989"/>
    </source>
</evidence>
<organism evidence="13 14">
    <name type="scientific">Candidatus Schekmanbacteria bacterium RBG_16_38_11</name>
    <dbReference type="NCBI Taxonomy" id="1817880"/>
    <lineage>
        <taxon>Bacteria</taxon>
        <taxon>Candidatus Schekmaniibacteriota</taxon>
    </lineage>
</organism>
<protein>
    <recommendedName>
        <fullName evidence="11">Protease HtpX homolog</fullName>
        <ecNumber evidence="11">3.4.24.-</ecNumber>
    </recommendedName>
</protein>
<dbReference type="HAMAP" id="MF_00188">
    <property type="entry name" value="Pept_M48_protease_HtpX"/>
    <property type="match status" value="1"/>
</dbReference>
<evidence type="ECO:0000256" key="2">
    <source>
        <dbReference type="ARBA" id="ARBA00022475"/>
    </source>
</evidence>
<keyword evidence="4 11" id="KW-0812">Transmembrane</keyword>
<keyword evidence="2 11" id="KW-1003">Cell membrane</keyword>
<keyword evidence="10 11" id="KW-0472">Membrane</keyword>
<evidence type="ECO:0000256" key="3">
    <source>
        <dbReference type="ARBA" id="ARBA00022670"/>
    </source>
</evidence>
<evidence type="ECO:0000256" key="7">
    <source>
        <dbReference type="ARBA" id="ARBA00022833"/>
    </source>
</evidence>
<reference evidence="13 14" key="1">
    <citation type="journal article" date="2016" name="Nat. Commun.">
        <title>Thousands of microbial genomes shed light on interconnected biogeochemical processes in an aquifer system.</title>
        <authorList>
            <person name="Anantharaman K."/>
            <person name="Brown C.T."/>
            <person name="Hug L.A."/>
            <person name="Sharon I."/>
            <person name="Castelle C.J."/>
            <person name="Probst A.J."/>
            <person name="Thomas B.C."/>
            <person name="Singh A."/>
            <person name="Wilkins M.J."/>
            <person name="Karaoz U."/>
            <person name="Brodie E.L."/>
            <person name="Williams K.H."/>
            <person name="Hubbard S.S."/>
            <person name="Banfield J.F."/>
        </authorList>
    </citation>
    <scope>NUCLEOTIDE SEQUENCE [LARGE SCALE GENOMIC DNA]</scope>
</reference>
<feature type="transmembrane region" description="Helical" evidence="11">
    <location>
        <begin position="9"/>
        <end position="29"/>
    </location>
</feature>
<dbReference type="InterPro" id="IPR050083">
    <property type="entry name" value="HtpX_protease"/>
</dbReference>
<dbReference type="GO" id="GO:0004222">
    <property type="term" value="F:metalloendopeptidase activity"/>
    <property type="evidence" value="ECO:0007669"/>
    <property type="project" value="UniProtKB-UniRule"/>
</dbReference>
<dbReference type="InterPro" id="IPR022919">
    <property type="entry name" value="Pept_M48_protease_HtpX"/>
</dbReference>
<feature type="active site" evidence="11">
    <location>
        <position position="136"/>
    </location>
</feature>
<dbReference type="InterPro" id="IPR018247">
    <property type="entry name" value="EF_Hand_1_Ca_BS"/>
</dbReference>
<keyword evidence="9 11" id="KW-0482">Metalloprotease</keyword>
<keyword evidence="6 11" id="KW-0378">Hydrolase</keyword>
<dbReference type="PANTHER" id="PTHR43221">
    <property type="entry name" value="PROTEASE HTPX"/>
    <property type="match status" value="1"/>
</dbReference>
<evidence type="ECO:0000259" key="12">
    <source>
        <dbReference type="Pfam" id="PF01435"/>
    </source>
</evidence>
<dbReference type="PROSITE" id="PS00018">
    <property type="entry name" value="EF_HAND_1"/>
    <property type="match status" value="1"/>
</dbReference>
<evidence type="ECO:0000256" key="1">
    <source>
        <dbReference type="ARBA" id="ARBA00009779"/>
    </source>
</evidence>
<accession>A0A1F7S003</accession>
<feature type="transmembrane region" description="Helical" evidence="11">
    <location>
        <begin position="182"/>
        <end position="202"/>
    </location>
</feature>
<comment type="similarity">
    <text evidence="1 11">Belongs to the peptidase M48B family.</text>
</comment>
<comment type="subcellular location">
    <subcellularLocation>
        <location evidence="11">Cell membrane</location>
        <topology evidence="11">Multi-pass membrane protein</topology>
    </subcellularLocation>
</comment>
<dbReference type="GO" id="GO:0005886">
    <property type="term" value="C:plasma membrane"/>
    <property type="evidence" value="ECO:0007669"/>
    <property type="project" value="UniProtKB-SubCell"/>
</dbReference>
<name>A0A1F7S003_9BACT</name>
<feature type="domain" description="Peptidase M48" evidence="12">
    <location>
        <begin position="72"/>
        <end position="319"/>
    </location>
</feature>
<dbReference type="PANTHER" id="PTHR43221:SF2">
    <property type="entry name" value="PROTEASE HTPX HOMOLOG"/>
    <property type="match status" value="1"/>
</dbReference>
<evidence type="ECO:0000256" key="9">
    <source>
        <dbReference type="ARBA" id="ARBA00023049"/>
    </source>
</evidence>
<dbReference type="CDD" id="cd07338">
    <property type="entry name" value="M48B_HtpX_like"/>
    <property type="match status" value="1"/>
</dbReference>
<feature type="binding site" evidence="11">
    <location>
        <position position="135"/>
    </location>
    <ligand>
        <name>Zn(2+)</name>
        <dbReference type="ChEBI" id="CHEBI:29105"/>
        <note>catalytic</note>
    </ligand>
</feature>
<evidence type="ECO:0000256" key="6">
    <source>
        <dbReference type="ARBA" id="ARBA00022801"/>
    </source>
</evidence>
<evidence type="ECO:0000256" key="10">
    <source>
        <dbReference type="ARBA" id="ARBA00023136"/>
    </source>
</evidence>
<evidence type="ECO:0000256" key="5">
    <source>
        <dbReference type="ARBA" id="ARBA00022723"/>
    </source>
</evidence>
<comment type="cofactor">
    <cofactor evidence="11">
        <name>Zn(2+)</name>
        <dbReference type="ChEBI" id="CHEBI:29105"/>
    </cofactor>
    <text evidence="11">Binds 1 zinc ion per subunit.</text>
</comment>
<dbReference type="Gene3D" id="3.30.2010.10">
    <property type="entry name" value="Metalloproteases ('zincins'), catalytic domain"/>
    <property type="match status" value="1"/>
</dbReference>
<sequence length="323" mass="36759">MWYLKFRMYLLMIVLFAIVYAIVTVAGVTLGITNFYFYLMFSLGMMLVQYLIGPKIVEWSMKVKYIEKGQYPRLDRMVEELAVAANIPKPKIGISDVQLPNAFAFGRGVRDGRICVTQGILGLLSDGEMKAVLGHEMSHLKNRDVLFITILSVIPMLLYRLAWNFMFFGGGRDRDDRGGNAAIIGIAAFLFYFITNLLVLYASRIREYFADRGSVQLGNQPSELASALYKLVYGSAKMPKEALKEVEGLKAFFVNDPSQALNELRELKEVDRDRSGTIDSGELEVLRNKSLRLGFSDRLMEMLSTHPNMLKRIKELSEIDRRF</sequence>